<evidence type="ECO:0000256" key="8">
    <source>
        <dbReference type="ARBA" id="ARBA00023014"/>
    </source>
</evidence>
<dbReference type="GO" id="GO:0046872">
    <property type="term" value="F:metal ion binding"/>
    <property type="evidence" value="ECO:0007669"/>
    <property type="project" value="UniProtKB-KW"/>
</dbReference>
<dbReference type="PROSITE" id="PS51379">
    <property type="entry name" value="4FE4S_FER_2"/>
    <property type="match status" value="1"/>
</dbReference>
<keyword evidence="4" id="KW-0479">Metal-binding</keyword>
<reference evidence="10 11" key="1">
    <citation type="journal article" date="2016" name="Nat. Commun.">
        <title>Thousands of microbial genomes shed light on interconnected biogeochemical processes in an aquifer system.</title>
        <authorList>
            <person name="Anantharaman K."/>
            <person name="Brown C.T."/>
            <person name="Hug L.A."/>
            <person name="Sharon I."/>
            <person name="Castelle C.J."/>
            <person name="Probst A.J."/>
            <person name="Thomas B.C."/>
            <person name="Singh A."/>
            <person name="Wilkins M.J."/>
            <person name="Karaoz U."/>
            <person name="Brodie E.L."/>
            <person name="Williams K.H."/>
            <person name="Hubbard S.S."/>
            <person name="Banfield J.F."/>
        </authorList>
    </citation>
    <scope>NUCLEOTIDE SEQUENCE [LARGE SCALE GENOMIC DNA]</scope>
</reference>
<comment type="caution">
    <text evidence="10">The sequence shown here is derived from an EMBL/GenBank/DDBJ whole genome shotgun (WGS) entry which is preliminary data.</text>
</comment>
<keyword evidence="2" id="KW-0963">Cytoplasm</keyword>
<keyword evidence="6" id="KW-0560">Oxidoreductase</keyword>
<keyword evidence="7" id="KW-0408">Iron</keyword>
<evidence type="ECO:0000313" key="11">
    <source>
        <dbReference type="Proteomes" id="UP000179243"/>
    </source>
</evidence>
<evidence type="ECO:0000256" key="4">
    <source>
        <dbReference type="ARBA" id="ARBA00022723"/>
    </source>
</evidence>
<dbReference type="Proteomes" id="UP000179243">
    <property type="component" value="Unassembled WGS sequence"/>
</dbReference>
<keyword evidence="3" id="KW-0819">tRNA processing</keyword>
<dbReference type="GO" id="GO:0008616">
    <property type="term" value="P:tRNA queuosine(34) biosynthetic process"/>
    <property type="evidence" value="ECO:0007669"/>
    <property type="project" value="UniProtKB-KW"/>
</dbReference>
<dbReference type="GO" id="GO:0051539">
    <property type="term" value="F:4 iron, 4 sulfur cluster binding"/>
    <property type="evidence" value="ECO:0007669"/>
    <property type="project" value="UniProtKB-KW"/>
</dbReference>
<evidence type="ECO:0000256" key="6">
    <source>
        <dbReference type="ARBA" id="ARBA00023002"/>
    </source>
</evidence>
<evidence type="ECO:0000256" key="3">
    <source>
        <dbReference type="ARBA" id="ARBA00022694"/>
    </source>
</evidence>
<dbReference type="InterPro" id="IPR004453">
    <property type="entry name" value="QueG"/>
</dbReference>
<accession>A0A1F7F3D9</accession>
<dbReference type="GO" id="GO:0052693">
    <property type="term" value="F:epoxyqueuosine reductase activity"/>
    <property type="evidence" value="ECO:0007669"/>
    <property type="project" value="TreeGrafter"/>
</dbReference>
<evidence type="ECO:0000259" key="9">
    <source>
        <dbReference type="PROSITE" id="PS51379"/>
    </source>
</evidence>
<dbReference type="PROSITE" id="PS00198">
    <property type="entry name" value="4FE4S_FER_1"/>
    <property type="match status" value="1"/>
</dbReference>
<dbReference type="EMBL" id="MFYX01000134">
    <property type="protein sequence ID" value="OGK01083.1"/>
    <property type="molecule type" value="Genomic_DNA"/>
</dbReference>
<sequence length="299" mass="33483">MNQKIREAALGAGIPLIGFCTPQIDTRTKNAFQNWLETGMHADMAYLHKTRNTRRVIEEFLPGQKSVIICGFPYPAVESKHVVSYALINDYHALLHEKLETFCLYLTKAFSGIKTKVFIDTLPVLEKVYASKAGLGCIGKNTLLLSKKYGSRLFLGGIMTDLEIEHDGPEKWDPCGSCRKCIDACPTRALDAYVLDARKCISYHTIENKGEIPEDITEKMGEMVYGCGICEKVCPWNNKNTVVPGWDVYEDLANADVETLKILAGESFKKHFGKTPVYHSGKRVFLRNIVIAVANKARQ</sequence>
<dbReference type="NCBIfam" id="TIGR00276">
    <property type="entry name" value="tRNA epoxyqueuosine(34) reductase QueG"/>
    <property type="match status" value="1"/>
</dbReference>
<evidence type="ECO:0000256" key="2">
    <source>
        <dbReference type="ARBA" id="ARBA00022490"/>
    </source>
</evidence>
<dbReference type="InterPro" id="IPR017896">
    <property type="entry name" value="4Fe4S_Fe-S-bd"/>
</dbReference>
<organism evidence="10 11">
    <name type="scientific">Candidatus Raymondbacteria bacterium RIFOXYD12_FULL_49_13</name>
    <dbReference type="NCBI Taxonomy" id="1817890"/>
    <lineage>
        <taxon>Bacteria</taxon>
        <taxon>Raymondiibacteriota</taxon>
    </lineage>
</organism>
<name>A0A1F7F3D9_UNCRA</name>
<dbReference type="Pfam" id="PF13484">
    <property type="entry name" value="Fer4_16"/>
    <property type="match status" value="1"/>
</dbReference>
<dbReference type="InterPro" id="IPR013542">
    <property type="entry name" value="QueG_DUF1730"/>
</dbReference>
<proteinExistence type="predicted"/>
<dbReference type="Gene3D" id="3.30.70.20">
    <property type="match status" value="1"/>
</dbReference>
<evidence type="ECO:0000256" key="7">
    <source>
        <dbReference type="ARBA" id="ARBA00023004"/>
    </source>
</evidence>
<protein>
    <submittedName>
        <fullName evidence="10">tRNA epoxyqueuosine(34) reductase QueG</fullName>
    </submittedName>
</protein>
<evidence type="ECO:0000256" key="5">
    <source>
        <dbReference type="ARBA" id="ARBA00022785"/>
    </source>
</evidence>
<dbReference type="InterPro" id="IPR017900">
    <property type="entry name" value="4Fe4S_Fe_S_CS"/>
</dbReference>
<evidence type="ECO:0000256" key="1">
    <source>
        <dbReference type="ARBA" id="ARBA00022485"/>
    </source>
</evidence>
<dbReference type="AlphaFoldDB" id="A0A1F7F3D9"/>
<keyword evidence="5" id="KW-0671">Queuosine biosynthesis</keyword>
<dbReference type="Pfam" id="PF08331">
    <property type="entry name" value="QueG_DUF1730"/>
    <property type="match status" value="1"/>
</dbReference>
<dbReference type="SUPFAM" id="SSF46548">
    <property type="entry name" value="alpha-helical ferredoxin"/>
    <property type="match status" value="1"/>
</dbReference>
<dbReference type="PANTHER" id="PTHR30002">
    <property type="entry name" value="EPOXYQUEUOSINE REDUCTASE"/>
    <property type="match status" value="1"/>
</dbReference>
<gene>
    <name evidence="10" type="ORF">A2519_16970</name>
</gene>
<dbReference type="PANTHER" id="PTHR30002:SF4">
    <property type="entry name" value="EPOXYQUEUOSINE REDUCTASE"/>
    <property type="match status" value="1"/>
</dbReference>
<keyword evidence="1" id="KW-0004">4Fe-4S</keyword>
<evidence type="ECO:0000313" key="10">
    <source>
        <dbReference type="EMBL" id="OGK01083.1"/>
    </source>
</evidence>
<feature type="domain" description="4Fe-4S ferredoxin-type" evidence="9">
    <location>
        <begin position="162"/>
        <end position="196"/>
    </location>
</feature>
<keyword evidence="8" id="KW-0411">Iron-sulfur</keyword>